<evidence type="ECO:0000259" key="2">
    <source>
        <dbReference type="Pfam" id="PF13439"/>
    </source>
</evidence>
<dbReference type="PANTHER" id="PTHR12526:SF635">
    <property type="entry name" value="GLYCOSYL TRANSFERASE GROUP 1"/>
    <property type="match status" value="1"/>
</dbReference>
<dbReference type="InterPro" id="IPR001296">
    <property type="entry name" value="Glyco_trans_1"/>
</dbReference>
<dbReference type="InterPro" id="IPR028098">
    <property type="entry name" value="Glyco_trans_4-like_N"/>
</dbReference>
<protein>
    <submittedName>
        <fullName evidence="3">Glycosyl transferase</fullName>
    </submittedName>
</protein>
<dbReference type="EMBL" id="BMOV01000002">
    <property type="protein sequence ID" value="GGO08062.1"/>
    <property type="molecule type" value="Genomic_DNA"/>
</dbReference>
<keyword evidence="3" id="KW-0808">Transferase</keyword>
<feature type="domain" description="Glycosyltransferase subfamily 4-like N-terminal" evidence="2">
    <location>
        <begin position="35"/>
        <end position="190"/>
    </location>
</feature>
<evidence type="ECO:0000313" key="4">
    <source>
        <dbReference type="Proteomes" id="UP000602381"/>
    </source>
</evidence>
<dbReference type="GO" id="GO:0016740">
    <property type="term" value="F:transferase activity"/>
    <property type="evidence" value="ECO:0007669"/>
    <property type="project" value="UniProtKB-KW"/>
</dbReference>
<dbReference type="Pfam" id="PF00534">
    <property type="entry name" value="Glycos_transf_1"/>
    <property type="match status" value="1"/>
</dbReference>
<sequence>MSEYSSSRDLIIRPLSKELADASVLQVIDNLEPHGLARSAVDVAKALVARGATSLIVSSGGALVPEARIAGADHINLMPPAPNPLKMRLMQRQIARLIQKHKVDIVHVRSAGFAWPALRAAKAAGCASISTVSDVSAETGGFFTRRYERAFTGADHIIAISDFIAEKVRTLRAVPTERLSVIHRGIDLARFNPAAIKAQRLIALARRYALPDDRAIILAAGSITARNGFDHLIEAIAKMDRDDVFCLILGDEAGDPQAGRALESLIEARGLGGKVRLGGHCDDMPAAYMLADVVAAPTIEPEAFGRVCVEAQAMGRPVVACRHGGARETVLDGETGWLVPPGDDAALAQALMQAVQLDAAARRTIAMKTRSRIVTSFGRERMCEQVLARYSLLLAPHVD</sequence>
<comment type="caution">
    <text evidence="3">The sequence shown here is derived from an EMBL/GenBank/DDBJ whole genome shotgun (WGS) entry which is preliminary data.</text>
</comment>
<keyword evidence="4" id="KW-1185">Reference proteome</keyword>
<accession>A0ABQ2L9V2</accession>
<dbReference type="PANTHER" id="PTHR12526">
    <property type="entry name" value="GLYCOSYLTRANSFERASE"/>
    <property type="match status" value="1"/>
</dbReference>
<dbReference type="SUPFAM" id="SSF53756">
    <property type="entry name" value="UDP-Glycosyltransferase/glycogen phosphorylase"/>
    <property type="match status" value="1"/>
</dbReference>
<feature type="domain" description="Glycosyl transferase family 1" evidence="1">
    <location>
        <begin position="207"/>
        <end position="364"/>
    </location>
</feature>
<dbReference type="Proteomes" id="UP000602381">
    <property type="component" value="Unassembled WGS sequence"/>
</dbReference>
<gene>
    <name evidence="3" type="ORF">GCM10007972_07980</name>
</gene>
<dbReference type="Pfam" id="PF13439">
    <property type="entry name" value="Glyco_transf_4"/>
    <property type="match status" value="1"/>
</dbReference>
<reference evidence="4" key="1">
    <citation type="journal article" date="2019" name="Int. J. Syst. Evol. Microbiol.">
        <title>The Global Catalogue of Microorganisms (GCM) 10K type strain sequencing project: providing services to taxonomists for standard genome sequencing and annotation.</title>
        <authorList>
            <consortium name="The Broad Institute Genomics Platform"/>
            <consortium name="The Broad Institute Genome Sequencing Center for Infectious Disease"/>
            <person name="Wu L."/>
            <person name="Ma J."/>
        </authorList>
    </citation>
    <scope>NUCLEOTIDE SEQUENCE [LARGE SCALE GENOMIC DNA]</scope>
    <source>
        <strain evidence="4">JCM 17843</strain>
    </source>
</reference>
<evidence type="ECO:0000313" key="3">
    <source>
        <dbReference type="EMBL" id="GGO08062.1"/>
    </source>
</evidence>
<dbReference type="Gene3D" id="3.40.50.2000">
    <property type="entry name" value="Glycogen Phosphorylase B"/>
    <property type="match status" value="2"/>
</dbReference>
<organism evidence="3 4">
    <name type="scientific">Iodidimonas muriae</name>
    <dbReference type="NCBI Taxonomy" id="261467"/>
    <lineage>
        <taxon>Bacteria</taxon>
        <taxon>Pseudomonadati</taxon>
        <taxon>Pseudomonadota</taxon>
        <taxon>Alphaproteobacteria</taxon>
        <taxon>Iodidimonadales</taxon>
        <taxon>Iodidimonadaceae</taxon>
        <taxon>Iodidimonas</taxon>
    </lineage>
</organism>
<evidence type="ECO:0000259" key="1">
    <source>
        <dbReference type="Pfam" id="PF00534"/>
    </source>
</evidence>
<proteinExistence type="predicted"/>
<name>A0ABQ2L9V2_9PROT</name>
<dbReference type="RefSeq" id="WP_188873507.1">
    <property type="nucleotide sequence ID" value="NZ_BMOV01000002.1"/>
</dbReference>